<gene>
    <name evidence="1" type="ORF">D8S85_07140</name>
</gene>
<protein>
    <submittedName>
        <fullName evidence="1">Uncharacterized protein</fullName>
    </submittedName>
</protein>
<sequence length="330" mass="38309">MMKKLFYILCLLVFVACSDDDDKNEVMMSDFDKPFTSISKSELKGMLQDFWLIDTIIDDYFEGHRMDVVGPIEDALDKYDVDIEDFFTFNTLNSRSTAAPVENKFTGMKIAWNPATHALDTTIDADGFIEILIPYSQTDDSRNNLRIVINGEWSNYTMKEETKFYLDEQLIMTTERLYNEDRDGLSVYITENTPPYFYSYKAFENSQANFPTSEFIVRKEGGPSLLQSINLENGNLVLLTEYNNLRAHVTVNQYNNFLNLVNQLEGNNNKLALELWKKNMSAVIVFTDRDEKIGDLDVYPDEEDDNLPLICRFQDGEEFRLPLIFFSLYD</sequence>
<proteinExistence type="predicted"/>
<dbReference type="KEGG" id="buy:D8S85_07140"/>
<dbReference type="EMBL" id="CP032819">
    <property type="protein sequence ID" value="AZS29359.1"/>
    <property type="molecule type" value="Genomic_DNA"/>
</dbReference>
<evidence type="ECO:0000313" key="1">
    <source>
        <dbReference type="EMBL" id="AZS29359.1"/>
    </source>
</evidence>
<dbReference type="PROSITE" id="PS51257">
    <property type="entry name" value="PROKAR_LIPOPROTEIN"/>
    <property type="match status" value="1"/>
</dbReference>
<keyword evidence="2" id="KW-1185">Reference proteome</keyword>
<evidence type="ECO:0000313" key="2">
    <source>
        <dbReference type="Proteomes" id="UP000270673"/>
    </source>
</evidence>
<dbReference type="AlphaFoldDB" id="A0A3S9VS94"/>
<dbReference type="OrthoDB" id="1097496at2"/>
<organism evidence="1 2">
    <name type="scientific">Butyricimonas faecalis</name>
    <dbReference type="NCBI Taxonomy" id="2093856"/>
    <lineage>
        <taxon>Bacteria</taxon>
        <taxon>Pseudomonadati</taxon>
        <taxon>Bacteroidota</taxon>
        <taxon>Bacteroidia</taxon>
        <taxon>Bacteroidales</taxon>
        <taxon>Odoribacteraceae</taxon>
        <taxon>Butyricimonas</taxon>
    </lineage>
</organism>
<accession>A0A3S9VS94</accession>
<dbReference type="RefSeq" id="WP_106480104.1">
    <property type="nucleotide sequence ID" value="NZ_CP032819.1"/>
</dbReference>
<name>A0A3S9VS94_9BACT</name>
<dbReference type="Proteomes" id="UP000270673">
    <property type="component" value="Chromosome"/>
</dbReference>
<reference evidence="1 2" key="1">
    <citation type="submission" date="2018-10" db="EMBL/GenBank/DDBJ databases">
        <title>Butyricimonas faecalis sp. nov., isolated from human faeces and emended description of the genus Butyricimonas.</title>
        <authorList>
            <person name="Le Roy T."/>
            <person name="Van der Smissen P."/>
            <person name="Paquot A."/>
            <person name="Delzenne N."/>
            <person name="Muccioli G."/>
            <person name="Collet J.-F."/>
            <person name="Cani P.D."/>
        </authorList>
    </citation>
    <scope>NUCLEOTIDE SEQUENCE [LARGE SCALE GENOMIC DNA]</scope>
    <source>
        <strain evidence="1 2">H184</strain>
    </source>
</reference>